<keyword evidence="2" id="KW-1133">Transmembrane helix</keyword>
<keyword evidence="2" id="KW-0472">Membrane</keyword>
<accession>A0ABU8DQM4</accession>
<feature type="region of interest" description="Disordered" evidence="1">
    <location>
        <begin position="261"/>
        <end position="339"/>
    </location>
</feature>
<dbReference type="EMBL" id="JBAPLU010000002">
    <property type="protein sequence ID" value="MEI4270736.1"/>
    <property type="molecule type" value="Genomic_DNA"/>
</dbReference>
<dbReference type="RefSeq" id="WP_336402877.1">
    <property type="nucleotide sequence ID" value="NZ_JBAPLU010000002.1"/>
</dbReference>
<evidence type="ECO:0000256" key="2">
    <source>
        <dbReference type="SAM" id="Phobius"/>
    </source>
</evidence>
<feature type="compositionally biased region" description="Low complexity" evidence="1">
    <location>
        <begin position="300"/>
        <end position="320"/>
    </location>
</feature>
<proteinExistence type="predicted"/>
<feature type="compositionally biased region" description="Polar residues" evidence="1">
    <location>
        <begin position="261"/>
        <end position="270"/>
    </location>
</feature>
<comment type="caution">
    <text evidence="3">The sequence shown here is derived from an EMBL/GenBank/DDBJ whole genome shotgun (WGS) entry which is preliminary data.</text>
</comment>
<evidence type="ECO:0000313" key="4">
    <source>
        <dbReference type="Proteomes" id="UP001361570"/>
    </source>
</evidence>
<sequence length="339" mass="36137">MSAPTTSTDPEVTAYARQVREALADVPPARLEELLEDLDEHLVEVASETPGPLDERLGSPAAYAAELRRAAGLPEAPTTGSGQEVDGWRWDLARYRARWGDHRAVVAVRAFLPELRPAWWVVRGWAAVAAVEAVFLAHVSLPLPTLGLGPIGWLATGAAVAWSVRFGLRARAEAVPLTHRAAFVNLGLSVCVLVALIRLADDQSSTDYYPAEVSYDSGPTTLVHEDGTPITNIVPYGPDGEPLTGVLLYDQDGRPIDNLSTWTTDGTEVQPQRGVPVQPGNAYPQRQDVVTYDGYGSPQTSEFPAPATSAPSSTPTSSVDPTEEPAPSPGPTEQPAPTP</sequence>
<dbReference type="Proteomes" id="UP001361570">
    <property type="component" value="Unassembled WGS sequence"/>
</dbReference>
<feature type="transmembrane region" description="Helical" evidence="2">
    <location>
        <begin position="151"/>
        <end position="168"/>
    </location>
</feature>
<evidence type="ECO:0000256" key="1">
    <source>
        <dbReference type="SAM" id="MobiDB-lite"/>
    </source>
</evidence>
<feature type="compositionally biased region" description="Pro residues" evidence="1">
    <location>
        <begin position="324"/>
        <end position="339"/>
    </location>
</feature>
<name>A0ABU8DQM4_9ACTN</name>
<evidence type="ECO:0000313" key="3">
    <source>
        <dbReference type="EMBL" id="MEI4270736.1"/>
    </source>
</evidence>
<reference evidence="3 4" key="1">
    <citation type="submission" date="2024-03" db="EMBL/GenBank/DDBJ databases">
        <title>Draft genome sequence of Klenkia sp. LSe6-5.</title>
        <authorList>
            <person name="Duangmal K."/>
            <person name="Chantavorakit T."/>
        </authorList>
    </citation>
    <scope>NUCLEOTIDE SEQUENCE [LARGE SCALE GENOMIC DNA]</scope>
    <source>
        <strain evidence="3 4">LSe6-5</strain>
    </source>
</reference>
<keyword evidence="2" id="KW-0812">Transmembrane</keyword>
<protein>
    <recommendedName>
        <fullName evidence="5">Proline-rich protein</fullName>
    </recommendedName>
</protein>
<keyword evidence="4" id="KW-1185">Reference proteome</keyword>
<evidence type="ECO:0008006" key="5">
    <source>
        <dbReference type="Google" id="ProtNLM"/>
    </source>
</evidence>
<organism evidence="3 4">
    <name type="scientific">Klenkia sesuvii</name>
    <dbReference type="NCBI Taxonomy" id="3103137"/>
    <lineage>
        <taxon>Bacteria</taxon>
        <taxon>Bacillati</taxon>
        <taxon>Actinomycetota</taxon>
        <taxon>Actinomycetes</taxon>
        <taxon>Geodermatophilales</taxon>
        <taxon>Geodermatophilaceae</taxon>
        <taxon>Klenkia</taxon>
    </lineage>
</organism>
<feature type="transmembrane region" description="Helical" evidence="2">
    <location>
        <begin position="118"/>
        <end position="139"/>
    </location>
</feature>
<feature type="transmembrane region" description="Helical" evidence="2">
    <location>
        <begin position="180"/>
        <end position="200"/>
    </location>
</feature>
<gene>
    <name evidence="3" type="ORF">TEK04_03270</name>
</gene>